<dbReference type="Gene3D" id="3.30.160.60">
    <property type="entry name" value="Classic Zinc Finger"/>
    <property type="match status" value="3"/>
</dbReference>
<dbReference type="RefSeq" id="XP_013791932.1">
    <property type="nucleotide sequence ID" value="XM_013936478.2"/>
</dbReference>
<dbReference type="Proteomes" id="UP000694941">
    <property type="component" value="Unplaced"/>
</dbReference>
<dbReference type="InterPro" id="IPR052644">
    <property type="entry name" value="ZMAT3"/>
</dbReference>
<organism evidence="3 4">
    <name type="scientific">Limulus polyphemus</name>
    <name type="common">Atlantic horseshoe crab</name>
    <dbReference type="NCBI Taxonomy" id="6850"/>
    <lineage>
        <taxon>Eukaryota</taxon>
        <taxon>Metazoa</taxon>
        <taxon>Ecdysozoa</taxon>
        <taxon>Arthropoda</taxon>
        <taxon>Chelicerata</taxon>
        <taxon>Merostomata</taxon>
        <taxon>Xiphosura</taxon>
        <taxon>Limulidae</taxon>
        <taxon>Limulus</taxon>
    </lineage>
</organism>
<feature type="domain" description="C2H2-type" evidence="2">
    <location>
        <begin position="67"/>
        <end position="96"/>
    </location>
</feature>
<evidence type="ECO:0000256" key="1">
    <source>
        <dbReference type="PROSITE-ProRule" id="PRU00042"/>
    </source>
</evidence>
<dbReference type="InterPro" id="IPR013087">
    <property type="entry name" value="Znf_C2H2_type"/>
</dbReference>
<dbReference type="SMART" id="SM00355">
    <property type="entry name" value="ZnF_C2H2"/>
    <property type="match status" value="4"/>
</dbReference>
<gene>
    <name evidence="4" type="primary">LOC106475802</name>
</gene>
<evidence type="ECO:0000313" key="4">
    <source>
        <dbReference type="RefSeq" id="XP_013791932.1"/>
    </source>
</evidence>
<keyword evidence="1" id="KW-0862">Zinc</keyword>
<evidence type="ECO:0000259" key="2">
    <source>
        <dbReference type="PROSITE" id="PS50157"/>
    </source>
</evidence>
<dbReference type="InterPro" id="IPR036236">
    <property type="entry name" value="Znf_C2H2_sf"/>
</dbReference>
<dbReference type="PANTHER" id="PTHR46786:SF1">
    <property type="entry name" value="ZINC FINGER MATRIN-TYPE PROTEIN 3"/>
    <property type="match status" value="1"/>
</dbReference>
<sequence length="367" mass="41838">MFFTCEECSIQCSDIQLYKQHLESEKHRKKQQDFVDRQVLIKAAEEHYSTFQATTVDKMDCSLTGEYFCDTCSKRFSGPVPFKQHMVSENHAKKLKKQHLLSEIQPLFKTENSLRLCSPGACNDIQYNRPTTMFACTICEVRFSGPECAEQHFQSPKHMKTIKKLALEKEVKSFMNVPLEEEADKTVKQDEDTSQFLSNQLGKLNVVETACTRASTLEHLEKQNQEAVVTSSTNDTEDIKSQLKCEVCGIPSFPDIKETLAHYESEDHILLKKIISSPYQNLLLSNQGHFGNPNQFTNIQSSLAKEDTKEHLSYLCNSESNSHEGISKVCDTFDSNPSAPPENIMNNNLKSSYNLNMKADKKLNMYK</sequence>
<proteinExistence type="predicted"/>
<accession>A0ABM1C066</accession>
<keyword evidence="1" id="KW-0479">Metal-binding</keyword>
<dbReference type="GeneID" id="106475802"/>
<dbReference type="PROSITE" id="PS50157">
    <property type="entry name" value="ZINC_FINGER_C2H2_2"/>
    <property type="match status" value="1"/>
</dbReference>
<evidence type="ECO:0000313" key="3">
    <source>
        <dbReference type="Proteomes" id="UP000694941"/>
    </source>
</evidence>
<name>A0ABM1C066_LIMPO</name>
<dbReference type="SMART" id="SM00451">
    <property type="entry name" value="ZnF_U1"/>
    <property type="match status" value="3"/>
</dbReference>
<keyword evidence="1" id="KW-0863">Zinc-finger</keyword>
<keyword evidence="3" id="KW-1185">Reference proteome</keyword>
<dbReference type="PROSITE" id="PS00028">
    <property type="entry name" value="ZINC_FINGER_C2H2_1"/>
    <property type="match status" value="3"/>
</dbReference>
<dbReference type="InterPro" id="IPR003604">
    <property type="entry name" value="Matrin/U1-like-C_Znf_C2H2"/>
</dbReference>
<dbReference type="Pfam" id="PF12874">
    <property type="entry name" value="zf-met"/>
    <property type="match status" value="3"/>
</dbReference>
<dbReference type="PANTHER" id="PTHR46786">
    <property type="entry name" value="ZINC FINGER MATRIN-TYPE PROTEIN 3"/>
    <property type="match status" value="1"/>
</dbReference>
<dbReference type="SUPFAM" id="SSF57667">
    <property type="entry name" value="beta-beta-alpha zinc fingers"/>
    <property type="match status" value="3"/>
</dbReference>
<protein>
    <submittedName>
        <fullName evidence="4">Zinc finger protein 346-like</fullName>
    </submittedName>
</protein>
<reference evidence="4" key="1">
    <citation type="submission" date="2025-08" db="UniProtKB">
        <authorList>
            <consortium name="RefSeq"/>
        </authorList>
    </citation>
    <scope>IDENTIFICATION</scope>
    <source>
        <tissue evidence="4">Muscle</tissue>
    </source>
</reference>